<dbReference type="RefSeq" id="WP_006503093.1">
    <property type="nucleotide sequence ID" value="NZ_BAGZ01000008.1"/>
</dbReference>
<organism evidence="2 3">
    <name type="scientific">Austwickia chelonae NBRC 105200</name>
    <dbReference type="NCBI Taxonomy" id="1184607"/>
    <lineage>
        <taxon>Bacteria</taxon>
        <taxon>Bacillati</taxon>
        <taxon>Actinomycetota</taxon>
        <taxon>Actinomycetes</taxon>
        <taxon>Micrococcales</taxon>
        <taxon>Dermatophilaceae</taxon>
        <taxon>Austwickia</taxon>
    </lineage>
</organism>
<dbReference type="EMBL" id="BAGZ01000008">
    <property type="protein sequence ID" value="GAB78338.1"/>
    <property type="molecule type" value="Genomic_DNA"/>
</dbReference>
<evidence type="ECO:0000313" key="3">
    <source>
        <dbReference type="Proteomes" id="UP000008495"/>
    </source>
</evidence>
<comment type="caution">
    <text evidence="2">The sequence shown here is derived from an EMBL/GenBank/DDBJ whole genome shotgun (WGS) entry which is preliminary data.</text>
</comment>
<dbReference type="STRING" id="100225.SAMN05421595_0855"/>
<protein>
    <recommendedName>
        <fullName evidence="4">DUF3499 domain-containing protein</fullName>
    </recommendedName>
</protein>
<accession>K6V7Y1</accession>
<name>K6V7Y1_9MICO</name>
<dbReference type="Proteomes" id="UP000008495">
    <property type="component" value="Unassembled WGS sequence"/>
</dbReference>
<keyword evidence="3" id="KW-1185">Reference proteome</keyword>
<gene>
    <name evidence="2" type="ORF">AUCHE_08_05850</name>
</gene>
<dbReference type="InterPro" id="IPR021888">
    <property type="entry name" value="DUF3499"/>
</dbReference>
<evidence type="ECO:0008006" key="4">
    <source>
        <dbReference type="Google" id="ProtNLM"/>
    </source>
</evidence>
<feature type="region of interest" description="Disordered" evidence="1">
    <location>
        <begin position="82"/>
        <end position="131"/>
    </location>
</feature>
<dbReference type="eggNOG" id="ENOG5032RR4">
    <property type="taxonomic scope" value="Bacteria"/>
</dbReference>
<dbReference type="Pfam" id="PF12005">
    <property type="entry name" value="DUF3499"/>
    <property type="match status" value="1"/>
</dbReference>
<reference evidence="2 3" key="1">
    <citation type="submission" date="2012-08" db="EMBL/GenBank/DDBJ databases">
        <title>Whole genome shotgun sequence of Austwickia chelonae NBRC 105200.</title>
        <authorList>
            <person name="Yoshida I."/>
            <person name="Hosoyama A."/>
            <person name="Tsuchikane K."/>
            <person name="Katsumata H."/>
            <person name="Ando Y."/>
            <person name="Ohji S."/>
            <person name="Hamada M."/>
            <person name="Tamura T."/>
            <person name="Yamazoe A."/>
            <person name="Yamazaki S."/>
            <person name="Fujita N."/>
        </authorList>
    </citation>
    <scope>NUCLEOTIDE SEQUENCE [LARGE SCALE GENOMIC DNA]</scope>
    <source>
        <strain evidence="2 3">NBRC 105200</strain>
    </source>
</reference>
<dbReference type="AlphaFoldDB" id="K6V7Y1"/>
<evidence type="ECO:0000313" key="2">
    <source>
        <dbReference type="EMBL" id="GAB78338.1"/>
    </source>
</evidence>
<sequence length="131" mass="14286">MRRCSKTACSRAAVATLTYNYAEQTAVLGPLATFPEPHTYDLCATHAMRLTVPQGWEVIRLVGDLVERGEVDDLLAVADAVSARPPARVSESQRRQDGEDEENRFSGTAGGRPATKPAPLGRPQLRVLRDI</sequence>
<proteinExistence type="predicted"/>
<evidence type="ECO:0000256" key="1">
    <source>
        <dbReference type="SAM" id="MobiDB-lite"/>
    </source>
</evidence>